<dbReference type="AlphaFoldDB" id="A0A150FVE1"/>
<comment type="caution">
    <text evidence="2">The sequence shown here is derived from an EMBL/GenBank/DDBJ whole genome shotgun (WGS) entry which is preliminary data.</text>
</comment>
<dbReference type="Proteomes" id="UP000075714">
    <property type="component" value="Unassembled WGS sequence"/>
</dbReference>
<evidence type="ECO:0008006" key="4">
    <source>
        <dbReference type="Google" id="ProtNLM"/>
    </source>
</evidence>
<dbReference type="EMBL" id="LSYV01000387">
    <property type="protein sequence ID" value="KXZ41566.1"/>
    <property type="molecule type" value="Genomic_DNA"/>
</dbReference>
<dbReference type="STRING" id="33097.A0A150FVE1"/>
<dbReference type="Gene3D" id="2.60.120.330">
    <property type="entry name" value="B-lactam Antibiotic, Isopenicillin N Synthase, Chain"/>
    <property type="match status" value="1"/>
</dbReference>
<feature type="compositionally biased region" description="Low complexity" evidence="1">
    <location>
        <begin position="202"/>
        <end position="217"/>
    </location>
</feature>
<proteinExistence type="predicted"/>
<evidence type="ECO:0000313" key="2">
    <source>
        <dbReference type="EMBL" id="KXZ41566.1"/>
    </source>
</evidence>
<gene>
    <name evidence="2" type="ORF">GPECTOR_390g205</name>
</gene>
<evidence type="ECO:0000256" key="1">
    <source>
        <dbReference type="SAM" id="MobiDB-lite"/>
    </source>
</evidence>
<sequence length="241" mass="24845">MGDSADILPVFDLTAVVCKRPEDYTETDLALAHGVADCLHKTGCLIVRDPRVPAAMNDTFLDLLERYFDQPADRKMADCRPNLDYQVGVTPCGTEVPRCLVVVVTEATLAAVEAARAAGRSTWRVSSTVFTHTASDAVLQPLGHYAQLPGAAKAYPPVKAGQQVQRELEAICLRKAGGTTAAAAPGALGEATAAKLQQQLLQPPGVQEAAENADANAGAGGSGGSGGVPKSSATGVAVGPR</sequence>
<dbReference type="InterPro" id="IPR027443">
    <property type="entry name" value="IPNS-like_sf"/>
</dbReference>
<dbReference type="OrthoDB" id="10248513at2759"/>
<organism evidence="2 3">
    <name type="scientific">Gonium pectorale</name>
    <name type="common">Green alga</name>
    <dbReference type="NCBI Taxonomy" id="33097"/>
    <lineage>
        <taxon>Eukaryota</taxon>
        <taxon>Viridiplantae</taxon>
        <taxon>Chlorophyta</taxon>
        <taxon>core chlorophytes</taxon>
        <taxon>Chlorophyceae</taxon>
        <taxon>CS clade</taxon>
        <taxon>Chlamydomonadales</taxon>
        <taxon>Volvocaceae</taxon>
        <taxon>Gonium</taxon>
    </lineage>
</organism>
<dbReference type="SUPFAM" id="SSF51197">
    <property type="entry name" value="Clavaminate synthase-like"/>
    <property type="match status" value="1"/>
</dbReference>
<accession>A0A150FVE1</accession>
<feature type="compositionally biased region" description="Gly residues" evidence="1">
    <location>
        <begin position="218"/>
        <end position="227"/>
    </location>
</feature>
<protein>
    <recommendedName>
        <fullName evidence="4">Non-haem dioxygenase N-terminal domain-containing protein</fullName>
    </recommendedName>
</protein>
<name>A0A150FVE1_GONPE</name>
<reference evidence="3" key="1">
    <citation type="journal article" date="2016" name="Nat. Commun.">
        <title>The Gonium pectorale genome demonstrates co-option of cell cycle regulation during the evolution of multicellularity.</title>
        <authorList>
            <person name="Hanschen E.R."/>
            <person name="Marriage T.N."/>
            <person name="Ferris P.J."/>
            <person name="Hamaji T."/>
            <person name="Toyoda A."/>
            <person name="Fujiyama A."/>
            <person name="Neme R."/>
            <person name="Noguchi H."/>
            <person name="Minakuchi Y."/>
            <person name="Suzuki M."/>
            <person name="Kawai-Toyooka H."/>
            <person name="Smith D.R."/>
            <person name="Sparks H."/>
            <person name="Anderson J."/>
            <person name="Bakaric R."/>
            <person name="Luria V."/>
            <person name="Karger A."/>
            <person name="Kirschner M.W."/>
            <person name="Durand P.M."/>
            <person name="Michod R.E."/>
            <person name="Nozaki H."/>
            <person name="Olson B.J."/>
        </authorList>
    </citation>
    <scope>NUCLEOTIDE SEQUENCE [LARGE SCALE GENOMIC DNA]</scope>
    <source>
        <strain evidence="3">NIES-2863</strain>
    </source>
</reference>
<evidence type="ECO:0000313" key="3">
    <source>
        <dbReference type="Proteomes" id="UP000075714"/>
    </source>
</evidence>
<feature type="region of interest" description="Disordered" evidence="1">
    <location>
        <begin position="202"/>
        <end position="241"/>
    </location>
</feature>
<keyword evidence="3" id="KW-1185">Reference proteome</keyword>